<feature type="compositionally biased region" description="Basic residues" evidence="1">
    <location>
        <begin position="9"/>
        <end position="20"/>
    </location>
</feature>
<reference evidence="2" key="1">
    <citation type="submission" date="2015-12" db="EMBL/GenBank/DDBJ databases">
        <title>Update maize B73 reference genome by single molecule sequencing technologies.</title>
        <authorList>
            <consortium name="Maize Genome Sequencing Project"/>
            <person name="Ware D."/>
        </authorList>
    </citation>
    <scope>NUCLEOTIDE SEQUENCE</scope>
    <source>
        <tissue evidence="2">Seedling</tissue>
    </source>
</reference>
<dbReference type="GO" id="GO:0008233">
    <property type="term" value="F:peptidase activity"/>
    <property type="evidence" value="ECO:0007669"/>
    <property type="project" value="UniProtKB-KW"/>
</dbReference>
<dbReference type="Pfam" id="PF13365">
    <property type="entry name" value="Trypsin_2"/>
    <property type="match status" value="1"/>
</dbReference>
<dbReference type="PANTHER" id="PTHR45980">
    <property type="match status" value="1"/>
</dbReference>
<feature type="region of interest" description="Disordered" evidence="1">
    <location>
        <begin position="272"/>
        <end position="295"/>
    </location>
</feature>
<keyword evidence="2" id="KW-0645">Protease</keyword>
<dbReference type="Gene3D" id="2.40.10.120">
    <property type="match status" value="1"/>
</dbReference>
<dbReference type="AlphaFoldDB" id="A0A1D6FIS4"/>
<organism evidence="2">
    <name type="scientific">Zea mays</name>
    <name type="common">Maize</name>
    <dbReference type="NCBI Taxonomy" id="4577"/>
    <lineage>
        <taxon>Eukaryota</taxon>
        <taxon>Viridiplantae</taxon>
        <taxon>Streptophyta</taxon>
        <taxon>Embryophyta</taxon>
        <taxon>Tracheophyta</taxon>
        <taxon>Spermatophyta</taxon>
        <taxon>Magnoliopsida</taxon>
        <taxon>Liliopsida</taxon>
        <taxon>Poales</taxon>
        <taxon>Poaceae</taxon>
        <taxon>PACMAD clade</taxon>
        <taxon>Panicoideae</taxon>
        <taxon>Andropogonodae</taxon>
        <taxon>Andropogoneae</taxon>
        <taxon>Tripsacinae</taxon>
        <taxon>Zea</taxon>
    </lineage>
</organism>
<dbReference type="InterPro" id="IPR009003">
    <property type="entry name" value="Peptidase_S1_PA"/>
</dbReference>
<dbReference type="GO" id="GO:0006508">
    <property type="term" value="P:proteolysis"/>
    <property type="evidence" value="ECO:0007669"/>
    <property type="project" value="UniProtKB-KW"/>
</dbReference>
<dbReference type="EMBL" id="CM000784">
    <property type="protein sequence ID" value="AQK91676.1"/>
    <property type="molecule type" value="Genomic_DNA"/>
</dbReference>
<evidence type="ECO:0000256" key="1">
    <source>
        <dbReference type="SAM" id="MobiDB-lite"/>
    </source>
</evidence>
<sequence>MDDPSSASNKHKRKRGRKPKASPPSLDRSSASPSVAPAPAGRRGRKPRRHEALAGVDATRPPSPPCRGEPKPVANGRDVVAVAECGPASWDEVVRVVPCMDAVVKVFCVRTEPNISLPWQRKRQYSSSSSVFIISGRRVLTNAYSVEHYTQVKLKKRGSDTKYLATVLAIGTECDIAHLTVNDDEFWEGVSPIEFGTIPVLQDAVTVVGYPIGGDTISVTSGVVSRIEILSYVHGSTELLGLQAATEYIHSLSRAQPARSLNGAGLCPASRSLSTHATTTSSTPQLKARHVKHPGRHYVKQNRRREELM</sequence>
<keyword evidence="2" id="KW-0378">Hydrolase</keyword>
<proteinExistence type="predicted"/>
<dbReference type="PANTHER" id="PTHR45980:SF18">
    <property type="entry name" value="PROTEASE DO-LIKE 9"/>
    <property type="match status" value="1"/>
</dbReference>
<accession>A0A1D6FIS4</accession>
<feature type="compositionally biased region" description="Low complexity" evidence="1">
    <location>
        <begin position="28"/>
        <end position="41"/>
    </location>
</feature>
<feature type="region of interest" description="Disordered" evidence="1">
    <location>
        <begin position="1"/>
        <end position="73"/>
    </location>
</feature>
<dbReference type="SMR" id="A0A1D6FIS4"/>
<protein>
    <submittedName>
        <fullName evidence="2">Protease Do-like 9</fullName>
    </submittedName>
</protein>
<dbReference type="InParanoid" id="A0A1D6FIS4"/>
<name>A0A1D6FIS4_MAIZE</name>
<gene>
    <name evidence="2" type="ORF">ZEAMMB73_Zm00001d009326</name>
</gene>
<dbReference type="STRING" id="4577.A0A1D6FIS4"/>
<evidence type="ECO:0000313" key="2">
    <source>
        <dbReference type="EMBL" id="AQK91676.1"/>
    </source>
</evidence>
<feature type="compositionally biased region" description="Low complexity" evidence="1">
    <location>
        <begin position="272"/>
        <end position="283"/>
    </location>
</feature>
<dbReference type="SUPFAM" id="SSF50494">
    <property type="entry name" value="Trypsin-like serine proteases"/>
    <property type="match status" value="1"/>
</dbReference>
<dbReference type="FunFam" id="2.40.10.10:FF:000131">
    <property type="entry name" value="Protease Do-like 9"/>
    <property type="match status" value="1"/>
</dbReference>